<feature type="compositionally biased region" description="Low complexity" evidence="1">
    <location>
        <begin position="55"/>
        <end position="69"/>
    </location>
</feature>
<sequence>MTGRRITAASPANGTTTRKDIMRLAAWIAFVAAYALVVAVLASPRGAMAGSSSGVQTAPASVPAQAAATRTDGNLPRTLALAGFAAGSAHGPRY</sequence>
<name>A0A0U3PLM0_9HYPH</name>
<evidence type="ECO:0000313" key="4">
    <source>
        <dbReference type="Proteomes" id="UP000064921"/>
    </source>
</evidence>
<dbReference type="KEGG" id="pphr:APZ00_16175"/>
<evidence type="ECO:0000313" key="3">
    <source>
        <dbReference type="EMBL" id="ALV28412.1"/>
    </source>
</evidence>
<gene>
    <name evidence="3" type="ORF">APZ00_16175</name>
</gene>
<dbReference type="AlphaFoldDB" id="A0A0U3PLM0"/>
<dbReference type="Proteomes" id="UP000064921">
    <property type="component" value="Chromosome"/>
</dbReference>
<evidence type="ECO:0000256" key="1">
    <source>
        <dbReference type="SAM" id="MobiDB-lite"/>
    </source>
</evidence>
<evidence type="ECO:0000256" key="2">
    <source>
        <dbReference type="SAM" id="Phobius"/>
    </source>
</evidence>
<protein>
    <submittedName>
        <fullName evidence="3">Uncharacterized protein</fullName>
    </submittedName>
</protein>
<dbReference type="RefSeq" id="WP_058899527.1">
    <property type="nucleotide sequence ID" value="NZ_CP013068.1"/>
</dbReference>
<keyword evidence="2" id="KW-1133">Transmembrane helix</keyword>
<dbReference type="STRING" id="121719.APZ00_16175"/>
<keyword evidence="2" id="KW-0812">Transmembrane</keyword>
<organism evidence="3 4">
    <name type="scientific">Pannonibacter phragmitetus</name>
    <dbReference type="NCBI Taxonomy" id="121719"/>
    <lineage>
        <taxon>Bacteria</taxon>
        <taxon>Pseudomonadati</taxon>
        <taxon>Pseudomonadota</taxon>
        <taxon>Alphaproteobacteria</taxon>
        <taxon>Hyphomicrobiales</taxon>
        <taxon>Stappiaceae</taxon>
        <taxon>Pannonibacter</taxon>
    </lineage>
</organism>
<accession>A0A0U3PLM0</accession>
<feature type="region of interest" description="Disordered" evidence="1">
    <location>
        <begin position="47"/>
        <end position="69"/>
    </location>
</feature>
<keyword evidence="4" id="KW-1185">Reference proteome</keyword>
<keyword evidence="2" id="KW-0472">Membrane</keyword>
<dbReference type="EMBL" id="CP013068">
    <property type="protein sequence ID" value="ALV28412.1"/>
    <property type="molecule type" value="Genomic_DNA"/>
</dbReference>
<proteinExistence type="predicted"/>
<reference evidence="3 4" key="1">
    <citation type="submission" date="2015-10" db="EMBL/GenBank/DDBJ databases">
        <title>The world's first case of liver abscess caused by Pannonibacter phragmitetus.</title>
        <authorList>
            <person name="Ming D."/>
            <person name="Wang M."/>
            <person name="Zhou Y."/>
            <person name="Jiang T."/>
            <person name="Hu S."/>
        </authorList>
    </citation>
    <scope>NUCLEOTIDE SEQUENCE [LARGE SCALE GENOMIC DNA]</scope>
    <source>
        <strain evidence="3 4">31801</strain>
    </source>
</reference>
<feature type="transmembrane region" description="Helical" evidence="2">
    <location>
        <begin position="21"/>
        <end position="42"/>
    </location>
</feature>